<keyword evidence="3" id="KW-1185">Reference proteome</keyword>
<feature type="region of interest" description="Disordered" evidence="1">
    <location>
        <begin position="256"/>
        <end position="278"/>
    </location>
</feature>
<feature type="compositionally biased region" description="Basic and acidic residues" evidence="1">
    <location>
        <begin position="266"/>
        <end position="275"/>
    </location>
</feature>
<dbReference type="Proteomes" id="UP001519331">
    <property type="component" value="Unassembled WGS sequence"/>
</dbReference>
<evidence type="ECO:0000313" key="2">
    <source>
        <dbReference type="EMBL" id="MBP2318688.1"/>
    </source>
</evidence>
<feature type="region of interest" description="Disordered" evidence="1">
    <location>
        <begin position="1"/>
        <end position="29"/>
    </location>
</feature>
<sequence length="654" mass="71923">MIAGVTDRRGSPLDRYSKQHDHGAVSGQGLGRLMGATKLTVVELLVRETIQNTWDARLEGRRPEYGAFARFIPEPRARTLREEVFRALPPTSPLEESLRRANFATLEVYDRETTGLDGPLDPRSDAVDHTSNFVKLVFTIGSTKQAGSGSGGTYGFGKTAAFTAGASRSVVYWTVCRNPEGELEHRLIGVCHGDDYSDGGHRYTGVHWWGRMNGGSGLSPIVGEEAKALGEKLFSRHFQEGETGTSIMVIDPLVAKEASDESDDPEEHHERRFEGAGRVQNRADLMELRRQVAAAAAKFAWPKLTPLPETGQPPMKFHIGGDDDPDPDVIAGAPDFEAYKHTLNALREHQRKDAAAESQTTIPTADGQLLNIVCYPIRRRGEGRLLHIGDLAVARQHRLIDPGADHDALATNALCNMRHDAELVVEYLERQEIDADAWNWYAVFKPRAEFDAHFADAEPPAHDSWTAGHATDQEASITVQRAQRSVDQKLKEFLRRRRSTPKVAGQSTLRVAETLRGFVPETMTEDAGSSRSRRSTAGRDPRNGRKELVVLTSASPVDGVDGRQTFAVELDVSGDDPSSPIGLALEVRARSAVGYEELEEQDVRIWPVGSEAVTRGPRHQRQVEPGERVSLRVEVPRGTAVDLNVTGEKVTADA</sequence>
<comment type="caution">
    <text evidence="2">The sequence shown here is derived from an EMBL/GenBank/DDBJ whole genome shotgun (WGS) entry which is preliminary data.</text>
</comment>
<dbReference type="EMBL" id="JAGINX010000001">
    <property type="protein sequence ID" value="MBP2318688.1"/>
    <property type="molecule type" value="Genomic_DNA"/>
</dbReference>
<accession>A0ABS4T2Q6</accession>
<protein>
    <submittedName>
        <fullName evidence="2">Uncharacterized protein</fullName>
    </submittedName>
</protein>
<evidence type="ECO:0000313" key="3">
    <source>
        <dbReference type="Proteomes" id="UP001519331"/>
    </source>
</evidence>
<name>A0ABS4T2Q6_9MICC</name>
<gene>
    <name evidence="2" type="ORF">JOF45_001707</name>
</gene>
<evidence type="ECO:0000256" key="1">
    <source>
        <dbReference type="SAM" id="MobiDB-lite"/>
    </source>
</evidence>
<dbReference type="RefSeq" id="WP_210049102.1">
    <property type="nucleotide sequence ID" value="NZ_JAGINX010000001.1"/>
</dbReference>
<feature type="compositionally biased region" description="Basic and acidic residues" evidence="1">
    <location>
        <begin position="1"/>
        <end position="23"/>
    </location>
</feature>
<reference evidence="2 3" key="1">
    <citation type="submission" date="2021-03" db="EMBL/GenBank/DDBJ databases">
        <title>Sequencing the genomes of 1000 actinobacteria strains.</title>
        <authorList>
            <person name="Klenk H.-P."/>
        </authorList>
    </citation>
    <scope>NUCLEOTIDE SEQUENCE [LARGE SCALE GENOMIC DNA]</scope>
    <source>
        <strain evidence="2 3">DSM 12544</strain>
    </source>
</reference>
<feature type="region of interest" description="Disordered" evidence="1">
    <location>
        <begin position="520"/>
        <end position="546"/>
    </location>
</feature>
<feature type="compositionally biased region" description="Basic and acidic residues" evidence="1">
    <location>
        <begin position="537"/>
        <end position="546"/>
    </location>
</feature>
<proteinExistence type="predicted"/>
<organism evidence="2 3">
    <name type="scientific">Nesterenkonia lacusekhoensis</name>
    <dbReference type="NCBI Taxonomy" id="150832"/>
    <lineage>
        <taxon>Bacteria</taxon>
        <taxon>Bacillati</taxon>
        <taxon>Actinomycetota</taxon>
        <taxon>Actinomycetes</taxon>
        <taxon>Micrococcales</taxon>
        <taxon>Micrococcaceae</taxon>
        <taxon>Nesterenkonia</taxon>
    </lineage>
</organism>